<organism evidence="1">
    <name type="scientific">bioreactor metagenome</name>
    <dbReference type="NCBI Taxonomy" id="1076179"/>
    <lineage>
        <taxon>unclassified sequences</taxon>
        <taxon>metagenomes</taxon>
        <taxon>ecological metagenomes</taxon>
    </lineage>
</organism>
<dbReference type="PRINTS" id="PR00146">
    <property type="entry name" value="DHPICSNTHASE"/>
</dbReference>
<gene>
    <name evidence="1" type="primary">nanA_5</name>
    <name evidence="1" type="ORF">SDC9_63396</name>
</gene>
<accession>A0A644XSB2</accession>
<sequence>MDSMVDSTPSVVSALITPMREDRSIDTVALQNLVQYEMDHGSEGFYCCGSSGEGLLLSVEERKQIATLVSEVCRDKVPFYVHSGSLGTREAIDLSIHAQEAGAKAVSLIPPIYYHYSQQEVENYYLDVVNAVDLGVIVYNIPQFTGISFSKDSAVMQHEKIIGVKHTSMNLYDLERLGQAFPKKILFNGFDEIFLYSLAAGAQSTIGTTVNVCPSLFGAIREDFLGSNISGAQQKQHLLNNFIESVVKEGIFPAVKYCMTYLGIPSGPCRKPFKELDHGARLRIEGALARIEAYL</sequence>
<dbReference type="GO" id="GO:0008747">
    <property type="term" value="F:N-acetylneuraminate lyase activity"/>
    <property type="evidence" value="ECO:0007669"/>
    <property type="project" value="UniProtKB-EC"/>
</dbReference>
<comment type="caution">
    <text evidence="1">The sequence shown here is derived from an EMBL/GenBank/DDBJ whole genome shotgun (WGS) entry which is preliminary data.</text>
</comment>
<proteinExistence type="predicted"/>
<keyword evidence="1" id="KW-0456">Lyase</keyword>
<dbReference type="InterPro" id="IPR002220">
    <property type="entry name" value="DapA-like"/>
</dbReference>
<dbReference type="Pfam" id="PF00701">
    <property type="entry name" value="DHDPS"/>
    <property type="match status" value="1"/>
</dbReference>
<protein>
    <submittedName>
        <fullName evidence="1">N-acetylneuraminate lyase</fullName>
        <ecNumber evidence="1">4.1.3.3</ecNumber>
    </submittedName>
</protein>
<dbReference type="EC" id="4.1.3.3" evidence="1"/>
<dbReference type="PIRSF" id="PIRSF001365">
    <property type="entry name" value="DHDPS"/>
    <property type="match status" value="1"/>
</dbReference>
<dbReference type="GO" id="GO:0019262">
    <property type="term" value="P:N-acetylneuraminate catabolic process"/>
    <property type="evidence" value="ECO:0007669"/>
    <property type="project" value="TreeGrafter"/>
</dbReference>
<evidence type="ECO:0000313" key="1">
    <source>
        <dbReference type="EMBL" id="MPM17014.1"/>
    </source>
</evidence>
<dbReference type="EMBL" id="VSSQ01002716">
    <property type="protein sequence ID" value="MPM17014.1"/>
    <property type="molecule type" value="Genomic_DNA"/>
</dbReference>
<dbReference type="PANTHER" id="PTHR42849:SF1">
    <property type="entry name" value="N-ACETYLNEURAMINATE LYASE"/>
    <property type="match status" value="1"/>
</dbReference>
<dbReference type="SUPFAM" id="SSF51569">
    <property type="entry name" value="Aldolase"/>
    <property type="match status" value="1"/>
</dbReference>
<dbReference type="Gene3D" id="3.20.20.70">
    <property type="entry name" value="Aldolase class I"/>
    <property type="match status" value="1"/>
</dbReference>
<dbReference type="GO" id="GO:0005829">
    <property type="term" value="C:cytosol"/>
    <property type="evidence" value="ECO:0007669"/>
    <property type="project" value="TreeGrafter"/>
</dbReference>
<dbReference type="PANTHER" id="PTHR42849">
    <property type="entry name" value="N-ACETYLNEURAMINATE LYASE"/>
    <property type="match status" value="1"/>
</dbReference>
<dbReference type="AlphaFoldDB" id="A0A644XSB2"/>
<dbReference type="InterPro" id="IPR013785">
    <property type="entry name" value="Aldolase_TIM"/>
</dbReference>
<dbReference type="SMART" id="SM01130">
    <property type="entry name" value="DHDPS"/>
    <property type="match status" value="1"/>
</dbReference>
<name>A0A644XSB2_9ZZZZ</name>
<reference evidence="1" key="1">
    <citation type="submission" date="2019-08" db="EMBL/GenBank/DDBJ databases">
        <authorList>
            <person name="Kucharzyk K."/>
            <person name="Murdoch R.W."/>
            <person name="Higgins S."/>
            <person name="Loffler F."/>
        </authorList>
    </citation>
    <scope>NUCLEOTIDE SEQUENCE</scope>
</reference>